<protein>
    <recommendedName>
        <fullName evidence="4">C2H2-type domain-containing protein</fullName>
    </recommendedName>
</protein>
<dbReference type="Proteomes" id="UP000593561">
    <property type="component" value="Unassembled WGS sequence"/>
</dbReference>
<dbReference type="PANTHER" id="PTHR46869">
    <property type="entry name" value="C2H2-LIKE ZINC FINGER PROTEIN"/>
    <property type="match status" value="1"/>
</dbReference>
<organism evidence="2 3">
    <name type="scientific">Gossypium davidsonii</name>
    <name type="common">Davidson's cotton</name>
    <name type="synonym">Gossypium klotzschianum subsp. davidsonii</name>
    <dbReference type="NCBI Taxonomy" id="34287"/>
    <lineage>
        <taxon>Eukaryota</taxon>
        <taxon>Viridiplantae</taxon>
        <taxon>Streptophyta</taxon>
        <taxon>Embryophyta</taxon>
        <taxon>Tracheophyta</taxon>
        <taxon>Spermatophyta</taxon>
        <taxon>Magnoliopsida</taxon>
        <taxon>eudicotyledons</taxon>
        <taxon>Gunneridae</taxon>
        <taxon>Pentapetalae</taxon>
        <taxon>rosids</taxon>
        <taxon>malvids</taxon>
        <taxon>Malvales</taxon>
        <taxon>Malvaceae</taxon>
        <taxon>Malvoideae</taxon>
        <taxon>Gossypium</taxon>
    </lineage>
</organism>
<sequence>MNFAEADEGSAEISINRRAAEGENDGGGGRGRGRGQSPCGLRVNPKKTNNFSDTGNTCVLKGCKGFHSLKAVCRHMACHSRNSDTTGVCCKNSVTLADMEDEEQEQQEVALCLMMLSRGSACNNDLKCASNGGQFV</sequence>
<feature type="compositionally biased region" description="Acidic residues" evidence="1">
    <location>
        <begin position="1"/>
        <end position="10"/>
    </location>
</feature>
<accession>A0A7J8THI1</accession>
<evidence type="ECO:0000313" key="2">
    <source>
        <dbReference type="EMBL" id="MBA0637627.1"/>
    </source>
</evidence>
<evidence type="ECO:0008006" key="4">
    <source>
        <dbReference type="Google" id="ProtNLM"/>
    </source>
</evidence>
<reference evidence="2 3" key="1">
    <citation type="journal article" date="2019" name="Genome Biol. Evol.">
        <title>Insights into the evolution of the New World diploid cottons (Gossypium, subgenus Houzingenia) based on genome sequencing.</title>
        <authorList>
            <person name="Grover C.E."/>
            <person name="Arick M.A. 2nd"/>
            <person name="Thrash A."/>
            <person name="Conover J.L."/>
            <person name="Sanders W.S."/>
            <person name="Peterson D.G."/>
            <person name="Frelichowski J.E."/>
            <person name="Scheffler J.A."/>
            <person name="Scheffler B.E."/>
            <person name="Wendel J.F."/>
        </authorList>
    </citation>
    <scope>NUCLEOTIDE SEQUENCE [LARGE SCALE GENOMIC DNA]</scope>
    <source>
        <strain evidence="2">27</strain>
        <tissue evidence="2">Leaf</tissue>
    </source>
</reference>
<evidence type="ECO:0000313" key="3">
    <source>
        <dbReference type="Proteomes" id="UP000593561"/>
    </source>
</evidence>
<name>A0A7J8THI1_GOSDV</name>
<comment type="caution">
    <text evidence="2">The sequence shown here is derived from an EMBL/GenBank/DDBJ whole genome shotgun (WGS) entry which is preliminary data.</text>
</comment>
<dbReference type="PANTHER" id="PTHR46869:SF1">
    <property type="entry name" value="C2H2-LIKE ZINC FINGER PROTEIN"/>
    <property type="match status" value="1"/>
</dbReference>
<gene>
    <name evidence="2" type="ORF">Godav_005406</name>
</gene>
<dbReference type="EMBL" id="JABFAC010248838">
    <property type="protein sequence ID" value="MBA0637627.1"/>
    <property type="molecule type" value="Genomic_DNA"/>
</dbReference>
<feature type="region of interest" description="Disordered" evidence="1">
    <location>
        <begin position="1"/>
        <end position="48"/>
    </location>
</feature>
<proteinExistence type="predicted"/>
<dbReference type="AlphaFoldDB" id="A0A7J8THI1"/>
<evidence type="ECO:0000256" key="1">
    <source>
        <dbReference type="SAM" id="MobiDB-lite"/>
    </source>
</evidence>
<keyword evidence="3" id="KW-1185">Reference proteome</keyword>